<dbReference type="PROSITE" id="PS50929">
    <property type="entry name" value="ABC_TM1F"/>
    <property type="match status" value="2"/>
</dbReference>
<feature type="compositionally biased region" description="Pro residues" evidence="12">
    <location>
        <begin position="987"/>
        <end position="996"/>
    </location>
</feature>
<comment type="caution">
    <text evidence="16">The sequence shown here is derived from an EMBL/GenBank/DDBJ whole genome shotgun (WGS) entry which is preliminary data.</text>
</comment>
<keyword evidence="5" id="KW-0547">Nucleotide-binding</keyword>
<feature type="region of interest" description="Disordered" evidence="12">
    <location>
        <begin position="553"/>
        <end position="573"/>
    </location>
</feature>
<dbReference type="PANTHER" id="PTHR43394:SF18">
    <property type="entry name" value="ABC TRANSPORTER B FAMILY MEMBER 11-LIKE"/>
    <property type="match status" value="1"/>
</dbReference>
<feature type="domain" description="ABC transporter" evidence="14">
    <location>
        <begin position="2272"/>
        <end position="2514"/>
    </location>
</feature>
<feature type="domain" description="ABC transporter" evidence="14">
    <location>
        <begin position="1631"/>
        <end position="1870"/>
    </location>
</feature>
<dbReference type="EMBL" id="CAMXCT010004935">
    <property type="protein sequence ID" value="CAI4010821.1"/>
    <property type="molecule type" value="Genomic_DNA"/>
</dbReference>
<dbReference type="GO" id="GO:0090374">
    <property type="term" value="P:oligopeptide export from mitochondrion"/>
    <property type="evidence" value="ECO:0007669"/>
    <property type="project" value="TreeGrafter"/>
</dbReference>
<dbReference type="PROSITE" id="PS00211">
    <property type="entry name" value="ABC_TRANSPORTER_1"/>
    <property type="match status" value="2"/>
</dbReference>
<feature type="transmembrane region" description="Helical" evidence="13">
    <location>
        <begin position="618"/>
        <end position="643"/>
    </location>
</feature>
<reference evidence="17" key="2">
    <citation type="submission" date="2024-04" db="EMBL/GenBank/DDBJ databases">
        <authorList>
            <person name="Chen Y."/>
            <person name="Shah S."/>
            <person name="Dougan E. K."/>
            <person name="Thang M."/>
            <person name="Chan C."/>
        </authorList>
    </citation>
    <scope>NUCLEOTIDE SEQUENCE [LARGE SCALE GENOMIC DNA]</scope>
</reference>
<keyword evidence="3 13" id="KW-0812">Transmembrane</keyword>
<feature type="region of interest" description="Disordered" evidence="12">
    <location>
        <begin position="987"/>
        <end position="1007"/>
    </location>
</feature>
<accession>A0A9P1DII5</accession>
<feature type="transmembrane region" description="Helical" evidence="13">
    <location>
        <begin position="2210"/>
        <end position="2229"/>
    </location>
</feature>
<feature type="domain" description="ABC transmembrane type-1" evidence="15">
    <location>
        <begin position="622"/>
        <end position="938"/>
    </location>
</feature>
<evidence type="ECO:0000256" key="5">
    <source>
        <dbReference type="ARBA" id="ARBA00022741"/>
    </source>
</evidence>
<dbReference type="InterPro" id="IPR017871">
    <property type="entry name" value="ABC_transporter-like_CS"/>
</dbReference>
<dbReference type="InterPro" id="IPR011527">
    <property type="entry name" value="ABC1_TM_dom"/>
</dbReference>
<dbReference type="FunFam" id="3.40.50.300:FF:000479">
    <property type="entry name" value="Multidrug resistance protein 1A"/>
    <property type="match status" value="1"/>
</dbReference>
<keyword evidence="7" id="KW-1278">Translocase</keyword>
<sequence length="2532" mass="278992">MTNLQQAYLERMQATSGYGRISESAGSPSVRLPVNPLPVDTLNNLQAQSDQVLRRVAALESSMTEVTRRLDDWTEVTRGGIADLRSEIGAVKLEQRFAQTLRSSGGDASARQTPLAHSVATGTPTGRSEASVEVMGEELKKRLEVYERKLSAIHSEHMFDATTMKERLEAALRESDNQMSRADELQALMKEEQGRRALLFARLEAVEASMQDLRTSQRDFASTPEATENLLRAEMKQEVQRLREDLGGLGLARGSDDMARRCEELDRRMSELHHMVEASVRGADALQCRCDILENRFESGAGAVSEDLLQTHAAFSQESTTQLRNELRKEMLTLRDELERRSTEQHQSMAQMEASRMDLQRKQEASERQLMEWKQDHLSETVALRGRLEESVGEHHANQVGLGDIKQEVNDERHRRREEMCAVRSRLEALEKLEAAPRVSMEPREDLGETKASLARLAKDLNVMREEHDQAISSLGSLTELVAKTATAGIQRTEERLAADLTGKRRDFERSLVHHREQMEREAKAIIAEVKNLSPTLLAAGGCAGQLDVSDDRMEAPVKNPPTQSAKSPPPPETIAKVEADDDMPMVELKQEVSEEPKKRPPMASFCKLFSMMDCKEAAILIIGILGAIGNGISQPLLCIVFGDLIDSMGISMTGATFAAENMTADAMATIEQQVSESQAMDQMMSKMEELCLIMALVGVANIVASSLQGACFKIFSELQATKFRILYFDIVLHQDVSWFDLQEVAALPAEINDDLEPLGSRDRKIQDAFGDKFGNGIMAFSAFLGGFGCAFGMGWLLALVMCAILPFMGVGAALMGKAVQEVQMESQSWYAKASAVVEECLFAMRTVVAFGGEHKELQRFQGALVQARRGGVRNGFKIGAGMGYTMCVVFLGYALAFYVGMLLRYNDEKNPATGELWQPGTILAIFFCIFIGSFMIGIRAVGSGSVQIGVMGRASDLSSADDGVTGCATFGKRGSDEGAPWVPPAAPAGCPPRMPETPAGPAETGQSEVKGRLERYFAKSTSKASAIVPVPDPSFASSPSRSEVEQIQLCSPTLFYTVAASALGAIFIFLGLSILSLCESHIAEDPETPEVFWVLTGRWAAWTLCYHLPVFSLAILNIRAFCVYGSSPTCLISDVNFLHKRSEEDGWKRPRLIGLSCILLHIANLLVYGMLFYVYVGREKQHFGLILIHGIGHLLCMITSESWATWFLPMPLAEKYSRRMGPSTLGTALLGFLAVIVGYTMAFRLAGPWIGVFLPSLLSLYELGSTAVLVRTFTKEFVQQREVREIYSMAGANQGILVSSHICMLHAMAEGARMILILAPITHNEADYDAFLTPIISGFLWNVMVRAGVLERFLFVASCGWKTCSRCNLLLQKVKYSTGFPRFFVLAAIAAVRGCFREVLPAGQERLGYAILCLLLADLSENLVSWILKSCGWQVYPEWRPLSLEQLKSLAAAQLRRRAASIDFDAVGGALAQSENTKGFREECWKLRARFDFLYGKEDWEILPFWAHVVPVFIAQFHTLLCIIFLCNGLHYVLGFCQGSYDGIGRALMWWPSMTDEICETFIVAAMAWLGAFRPLRAAAKVEGNLDPSVKAMQAARMAAGRFFSVKEKHPEVQCRGEDTRKELQSIEKFELEAVHFNYPARPEVKILNGLSLSISRGQKVAVVGESGSGKSTVMALLERFYDPSAGRVLVNGEDMKNFKISALRRCIGYVGQEPVLFASSIRHNIMQGFPDATKEDFQKACADAQLSFVENLPEKYNTFVGAGGGQLSGGQKQRIAIARALLKKASFLFLDEATSALDNTSEKMIQQTIDSISSNSESGLGIVSIAHRLSTVRNSDLIYVLGRGALLESGNHQQLMERKGAYYALVAAQESSEKADDAEDHQLPHDHTSHMLVRQMSEQSGESQNARIAREKKEEEEREKKIQKDYKVPMGRLFSYNRPEWPFFIPAVLGALIDGSAMPLCTIALVGSMRGFFKPKEEMREDLEWMCVIFVLIAVSCFIGSTISHGCFSILGEAMTQRLRVAILTSMFRQEVGFHDNPENTPGMLSKALELWAFRVSVLCKSIQAKAAALSSLVVGIVLAFVYCWQMALVMLGALAGSIPVMILANAIQMLVLLGASKNDNENLTNAQQIVTDSLMNARTVQALGVERSLVSMYMTWVEKSASGMYSRNILAGIGFGIASGVMFFIMAGGFFVASLLIQEKVADFEGVMMAFMGIFYAGMGAGQAAVMMGDATKAKVACHDMFKLMDRESQIEGLEPKGDSPQKLDAGIIEFKDVKFFYPFRPEIQVLKGINFKISSGQSVGLVGPSGGGKSTVMSLLQRFYDPQEGSVLVGSEKLPLHSLNIRWWRKQIGFVGQEPVLFNTTVRANLMYGIDEGDTHLTDDYLRKCEKMCNLGFLYKNGNSGLETSVGPRGSRLSGGQKQRVAICRALLRDPKVMLLDEATSALDTQSEAIVQKALEAALQGRTSFAIAHRLSTIQGCDVILVNADGRVVESGNHAQLMALKGAGTRGTWGTWRTWGTWGTWHQEIPAF</sequence>
<evidence type="ECO:0000256" key="11">
    <source>
        <dbReference type="SAM" id="Coils"/>
    </source>
</evidence>
<feature type="compositionally biased region" description="Polar residues" evidence="12">
    <location>
        <begin position="1898"/>
        <end position="1908"/>
    </location>
</feature>
<dbReference type="GO" id="GO:0016887">
    <property type="term" value="F:ATP hydrolysis activity"/>
    <property type="evidence" value="ECO:0007669"/>
    <property type="project" value="InterPro"/>
</dbReference>
<keyword evidence="8 13" id="KW-1133">Transmembrane helix</keyword>
<evidence type="ECO:0000256" key="9">
    <source>
        <dbReference type="ARBA" id="ARBA00023136"/>
    </source>
</evidence>
<dbReference type="InterPro" id="IPR003439">
    <property type="entry name" value="ABC_transporter-like_ATP-bd"/>
</dbReference>
<dbReference type="CDD" id="cd18577">
    <property type="entry name" value="ABC_6TM_Pgp_ABCB1_D1_like"/>
    <property type="match status" value="1"/>
</dbReference>
<dbReference type="SUPFAM" id="SSF90123">
    <property type="entry name" value="ABC transporter transmembrane region"/>
    <property type="match status" value="2"/>
</dbReference>
<gene>
    <name evidence="16" type="ORF">C1SCF055_LOCUS36049</name>
</gene>
<dbReference type="SMART" id="SM00382">
    <property type="entry name" value="AAA"/>
    <property type="match status" value="2"/>
</dbReference>
<feature type="coiled-coil region" evidence="11">
    <location>
        <begin position="324"/>
        <end position="376"/>
    </location>
</feature>
<keyword evidence="2" id="KW-0813">Transport</keyword>
<dbReference type="InterPro" id="IPR027417">
    <property type="entry name" value="P-loop_NTPase"/>
</dbReference>
<feature type="transmembrane region" description="Helical" evidence="13">
    <location>
        <begin position="2069"/>
        <end position="2090"/>
    </location>
</feature>
<dbReference type="InterPro" id="IPR003593">
    <property type="entry name" value="AAA+_ATPase"/>
</dbReference>
<feature type="transmembrane region" description="Helical" evidence="13">
    <location>
        <begin position="1183"/>
        <end position="1205"/>
    </location>
</feature>
<dbReference type="EMBL" id="CAMXCT020004935">
    <property type="protein sequence ID" value="CAL1164196.1"/>
    <property type="molecule type" value="Genomic_DNA"/>
</dbReference>
<evidence type="ECO:0000313" key="17">
    <source>
        <dbReference type="EMBL" id="CAL1164196.1"/>
    </source>
</evidence>
<feature type="transmembrane region" description="Helical" evidence="13">
    <location>
        <begin position="691"/>
        <end position="716"/>
    </location>
</feature>
<feature type="transmembrane region" description="Helical" evidence="13">
    <location>
        <begin position="2172"/>
        <end position="2198"/>
    </location>
</feature>
<evidence type="ECO:0000256" key="6">
    <source>
        <dbReference type="ARBA" id="ARBA00022840"/>
    </source>
</evidence>
<protein>
    <submittedName>
        <fullName evidence="18">Multidrug resistance protein 1</fullName>
    </submittedName>
</protein>
<dbReference type="SUPFAM" id="SSF52540">
    <property type="entry name" value="P-loop containing nucleoside triphosphate hydrolases"/>
    <property type="match status" value="2"/>
</dbReference>
<evidence type="ECO:0000313" key="18">
    <source>
        <dbReference type="EMBL" id="CAL4798133.1"/>
    </source>
</evidence>
<dbReference type="PANTHER" id="PTHR43394">
    <property type="entry name" value="ATP-DEPENDENT PERMEASE MDL1, MITOCHONDRIAL"/>
    <property type="match status" value="1"/>
</dbReference>
<dbReference type="GO" id="GO:0015421">
    <property type="term" value="F:ABC-type oligopeptide transporter activity"/>
    <property type="evidence" value="ECO:0007669"/>
    <property type="project" value="TreeGrafter"/>
</dbReference>
<dbReference type="GO" id="GO:0005743">
    <property type="term" value="C:mitochondrial inner membrane"/>
    <property type="evidence" value="ECO:0007669"/>
    <property type="project" value="TreeGrafter"/>
</dbReference>
<dbReference type="Pfam" id="PF00005">
    <property type="entry name" value="ABC_tran"/>
    <property type="match status" value="2"/>
</dbReference>
<evidence type="ECO:0000259" key="14">
    <source>
        <dbReference type="PROSITE" id="PS50893"/>
    </source>
</evidence>
<feature type="transmembrane region" description="Helical" evidence="13">
    <location>
        <begin position="778"/>
        <end position="808"/>
    </location>
</feature>
<evidence type="ECO:0000256" key="13">
    <source>
        <dbReference type="SAM" id="Phobius"/>
    </source>
</evidence>
<dbReference type="GO" id="GO:0005524">
    <property type="term" value="F:ATP binding"/>
    <property type="evidence" value="ECO:0007669"/>
    <property type="project" value="UniProtKB-KW"/>
</dbReference>
<keyword evidence="9 13" id="KW-0472">Membrane</keyword>
<feature type="transmembrane region" description="Helical" evidence="13">
    <location>
        <begin position="922"/>
        <end position="942"/>
    </location>
</feature>
<feature type="transmembrane region" description="Helical" evidence="13">
    <location>
        <begin position="879"/>
        <end position="902"/>
    </location>
</feature>
<dbReference type="FunFam" id="3.40.50.300:FF:000967">
    <property type="entry name" value="ABC multidrug transporter mdr4"/>
    <property type="match status" value="1"/>
</dbReference>
<dbReference type="EMBL" id="CAMXCT030004935">
    <property type="protein sequence ID" value="CAL4798133.1"/>
    <property type="molecule type" value="Genomic_DNA"/>
</dbReference>
<keyword evidence="19" id="KW-1185">Reference proteome</keyword>
<dbReference type="Gene3D" id="3.40.50.300">
    <property type="entry name" value="P-loop containing nucleotide triphosphate hydrolases"/>
    <property type="match status" value="2"/>
</dbReference>
<name>A0A9P1DII5_9DINO</name>
<evidence type="ECO:0000313" key="19">
    <source>
        <dbReference type="Proteomes" id="UP001152797"/>
    </source>
</evidence>
<evidence type="ECO:0000256" key="10">
    <source>
        <dbReference type="ARBA" id="ARBA00023180"/>
    </source>
</evidence>
<evidence type="ECO:0000259" key="15">
    <source>
        <dbReference type="PROSITE" id="PS50929"/>
    </source>
</evidence>
<feature type="transmembrane region" description="Helical" evidence="13">
    <location>
        <begin position="1153"/>
        <end position="1177"/>
    </location>
</feature>
<feature type="domain" description="ABC transmembrane type-1" evidence="15">
    <location>
        <begin position="1945"/>
        <end position="2236"/>
    </location>
</feature>
<feature type="region of interest" description="Disordered" evidence="12">
    <location>
        <begin position="103"/>
        <end position="129"/>
    </location>
</feature>
<feature type="transmembrane region" description="Helical" evidence="13">
    <location>
        <begin position="1226"/>
        <end position="1247"/>
    </location>
</feature>
<feature type="compositionally biased region" description="Basic and acidic residues" evidence="12">
    <location>
        <begin position="1910"/>
        <end position="1923"/>
    </location>
</feature>
<organism evidence="16">
    <name type="scientific">Cladocopium goreaui</name>
    <dbReference type="NCBI Taxonomy" id="2562237"/>
    <lineage>
        <taxon>Eukaryota</taxon>
        <taxon>Sar</taxon>
        <taxon>Alveolata</taxon>
        <taxon>Dinophyceae</taxon>
        <taxon>Suessiales</taxon>
        <taxon>Symbiodiniaceae</taxon>
        <taxon>Cladocopium</taxon>
    </lineage>
</organism>
<proteinExistence type="predicted"/>
<dbReference type="Proteomes" id="UP001152797">
    <property type="component" value="Unassembled WGS sequence"/>
</dbReference>
<dbReference type="Pfam" id="PF00664">
    <property type="entry name" value="ABC_membrane"/>
    <property type="match status" value="2"/>
</dbReference>
<dbReference type="OrthoDB" id="6500128at2759"/>
<feature type="transmembrane region" description="Helical" evidence="13">
    <location>
        <begin position="1990"/>
        <end position="2013"/>
    </location>
</feature>
<dbReference type="Gene3D" id="1.20.1560.10">
    <property type="entry name" value="ABC transporter type 1, transmembrane domain"/>
    <property type="match status" value="2"/>
</dbReference>
<dbReference type="InterPro" id="IPR036640">
    <property type="entry name" value="ABC1_TM_sf"/>
</dbReference>
<keyword evidence="4" id="KW-0677">Repeat</keyword>
<reference evidence="16" key="1">
    <citation type="submission" date="2022-10" db="EMBL/GenBank/DDBJ databases">
        <authorList>
            <person name="Chen Y."/>
            <person name="Dougan E. K."/>
            <person name="Chan C."/>
            <person name="Rhodes N."/>
            <person name="Thang M."/>
        </authorList>
    </citation>
    <scope>NUCLEOTIDE SEQUENCE</scope>
</reference>
<feature type="coiled-coil region" evidence="11">
    <location>
        <begin position="136"/>
        <end position="188"/>
    </location>
</feature>
<keyword evidence="10" id="KW-0325">Glycoprotein</keyword>
<evidence type="ECO:0000256" key="2">
    <source>
        <dbReference type="ARBA" id="ARBA00022448"/>
    </source>
</evidence>
<evidence type="ECO:0000256" key="7">
    <source>
        <dbReference type="ARBA" id="ARBA00022967"/>
    </source>
</evidence>
<dbReference type="InterPro" id="IPR039421">
    <property type="entry name" value="Type_1_exporter"/>
</dbReference>
<evidence type="ECO:0000256" key="4">
    <source>
        <dbReference type="ARBA" id="ARBA00022737"/>
    </source>
</evidence>
<keyword evidence="6" id="KW-0067">ATP-binding</keyword>
<dbReference type="CDD" id="cd18578">
    <property type="entry name" value="ABC_6TM_Pgp_ABCB1_D2_like"/>
    <property type="match status" value="1"/>
</dbReference>
<evidence type="ECO:0000256" key="3">
    <source>
        <dbReference type="ARBA" id="ARBA00022692"/>
    </source>
</evidence>
<evidence type="ECO:0000256" key="1">
    <source>
        <dbReference type="ARBA" id="ARBA00004141"/>
    </source>
</evidence>
<feature type="transmembrane region" description="Helical" evidence="13">
    <location>
        <begin position="2096"/>
        <end position="2116"/>
    </location>
</feature>
<evidence type="ECO:0000313" key="16">
    <source>
        <dbReference type="EMBL" id="CAI4010821.1"/>
    </source>
</evidence>
<feature type="transmembrane region" description="Helical" evidence="13">
    <location>
        <begin position="1098"/>
        <end position="1119"/>
    </location>
</feature>
<evidence type="ECO:0000256" key="12">
    <source>
        <dbReference type="SAM" id="MobiDB-lite"/>
    </source>
</evidence>
<feature type="transmembrane region" description="Helical" evidence="13">
    <location>
        <begin position="1055"/>
        <end position="1078"/>
    </location>
</feature>
<feature type="region of interest" description="Disordered" evidence="12">
    <location>
        <begin position="1898"/>
        <end position="1923"/>
    </location>
</feature>
<dbReference type="PROSITE" id="PS50893">
    <property type="entry name" value="ABC_TRANSPORTER_2"/>
    <property type="match status" value="2"/>
</dbReference>
<keyword evidence="11" id="KW-0175">Coiled coil</keyword>
<comment type="subcellular location">
    <subcellularLocation>
        <location evidence="1">Membrane</location>
        <topology evidence="1">Multi-pass membrane protein</topology>
    </subcellularLocation>
</comment>
<evidence type="ECO:0000256" key="8">
    <source>
        <dbReference type="ARBA" id="ARBA00022989"/>
    </source>
</evidence>